<evidence type="ECO:0000256" key="8">
    <source>
        <dbReference type="ARBA" id="ARBA00023315"/>
    </source>
</evidence>
<dbReference type="NCBIfam" id="TIGR00546">
    <property type="entry name" value="lnt"/>
    <property type="match status" value="1"/>
</dbReference>
<dbReference type="PANTHER" id="PTHR38686">
    <property type="entry name" value="APOLIPOPROTEIN N-ACYLTRANSFERASE"/>
    <property type="match status" value="1"/>
</dbReference>
<comment type="subcellular location">
    <subcellularLocation>
        <location evidence="1 9">Cell membrane</location>
        <topology evidence="1 9">Multi-pass membrane protein</topology>
    </subcellularLocation>
</comment>
<dbReference type="GO" id="GO:0016746">
    <property type="term" value="F:acyltransferase activity"/>
    <property type="evidence" value="ECO:0007669"/>
    <property type="project" value="UniProtKB-KW"/>
</dbReference>
<dbReference type="InterPro" id="IPR045378">
    <property type="entry name" value="LNT_N"/>
</dbReference>
<dbReference type="Gene3D" id="3.60.110.10">
    <property type="entry name" value="Carbon-nitrogen hydrolase"/>
    <property type="match status" value="1"/>
</dbReference>
<dbReference type="PROSITE" id="PS50263">
    <property type="entry name" value="CN_HYDROLASE"/>
    <property type="match status" value="1"/>
</dbReference>
<dbReference type="CDD" id="cd07571">
    <property type="entry name" value="ALP_N-acyl_transferase"/>
    <property type="match status" value="1"/>
</dbReference>
<evidence type="ECO:0000313" key="11">
    <source>
        <dbReference type="EMBL" id="MFD1218378.1"/>
    </source>
</evidence>
<keyword evidence="6 9" id="KW-1133">Transmembrane helix</keyword>
<feature type="transmembrane region" description="Helical" evidence="9">
    <location>
        <begin position="12"/>
        <end position="29"/>
    </location>
</feature>
<evidence type="ECO:0000256" key="7">
    <source>
        <dbReference type="ARBA" id="ARBA00023136"/>
    </source>
</evidence>
<dbReference type="RefSeq" id="WP_230435102.1">
    <property type="nucleotide sequence ID" value="NZ_CP087715.1"/>
</dbReference>
<keyword evidence="12" id="KW-1185">Reference proteome</keyword>
<feature type="transmembrane region" description="Helical" evidence="9">
    <location>
        <begin position="136"/>
        <end position="161"/>
    </location>
</feature>
<dbReference type="InterPro" id="IPR036526">
    <property type="entry name" value="C-N_Hydrolase_sf"/>
</dbReference>
<evidence type="ECO:0000256" key="1">
    <source>
        <dbReference type="ARBA" id="ARBA00004651"/>
    </source>
</evidence>
<feature type="transmembrane region" description="Helical" evidence="9">
    <location>
        <begin position="72"/>
        <end position="90"/>
    </location>
</feature>
<gene>
    <name evidence="9 11" type="primary">lnt</name>
    <name evidence="11" type="ORF">ACFQ2X_17390</name>
</gene>
<keyword evidence="3 9" id="KW-1003">Cell membrane</keyword>
<dbReference type="InterPro" id="IPR004563">
    <property type="entry name" value="Apolipo_AcylTrfase"/>
</dbReference>
<dbReference type="Proteomes" id="UP001597264">
    <property type="component" value="Unassembled WGS sequence"/>
</dbReference>
<feature type="transmembrane region" description="Helical" evidence="9">
    <location>
        <begin position="181"/>
        <end position="199"/>
    </location>
</feature>
<evidence type="ECO:0000256" key="3">
    <source>
        <dbReference type="ARBA" id="ARBA00022475"/>
    </source>
</evidence>
<evidence type="ECO:0000256" key="5">
    <source>
        <dbReference type="ARBA" id="ARBA00022692"/>
    </source>
</evidence>
<comment type="catalytic activity">
    <reaction evidence="9">
        <text>N-terminal S-1,2-diacyl-sn-glyceryl-L-cysteinyl-[lipoprotein] + a glycerophospholipid = N-acyl-S-1,2-diacyl-sn-glyceryl-L-cysteinyl-[lipoprotein] + a 2-acyl-sn-glycero-3-phospholipid + H(+)</text>
        <dbReference type="Rhea" id="RHEA:48228"/>
        <dbReference type="Rhea" id="RHEA-COMP:14681"/>
        <dbReference type="Rhea" id="RHEA-COMP:14684"/>
        <dbReference type="ChEBI" id="CHEBI:15378"/>
        <dbReference type="ChEBI" id="CHEBI:136912"/>
        <dbReference type="ChEBI" id="CHEBI:140656"/>
        <dbReference type="ChEBI" id="CHEBI:140657"/>
        <dbReference type="ChEBI" id="CHEBI:140660"/>
        <dbReference type="EC" id="2.3.1.269"/>
    </reaction>
</comment>
<comment type="function">
    <text evidence="9">Catalyzes the phospholipid dependent N-acylation of the N-terminal cysteine of apolipoprotein, the last step in lipoprotein maturation.</text>
</comment>
<evidence type="ECO:0000259" key="10">
    <source>
        <dbReference type="PROSITE" id="PS50263"/>
    </source>
</evidence>
<accession>A0ABW3UBR6</accession>
<dbReference type="Pfam" id="PF20154">
    <property type="entry name" value="LNT_N"/>
    <property type="match status" value="1"/>
</dbReference>
<dbReference type="Pfam" id="PF00795">
    <property type="entry name" value="CN_hydrolase"/>
    <property type="match status" value="1"/>
</dbReference>
<organism evidence="11 12">
    <name type="scientific">Microbulbifer celer</name>
    <dbReference type="NCBI Taxonomy" id="435905"/>
    <lineage>
        <taxon>Bacteria</taxon>
        <taxon>Pseudomonadati</taxon>
        <taxon>Pseudomonadota</taxon>
        <taxon>Gammaproteobacteria</taxon>
        <taxon>Cellvibrionales</taxon>
        <taxon>Microbulbiferaceae</taxon>
        <taxon>Microbulbifer</taxon>
    </lineage>
</organism>
<reference evidence="12" key="1">
    <citation type="journal article" date="2019" name="Int. J. Syst. Evol. Microbiol.">
        <title>The Global Catalogue of Microorganisms (GCM) 10K type strain sequencing project: providing services to taxonomists for standard genome sequencing and annotation.</title>
        <authorList>
            <consortium name="The Broad Institute Genomics Platform"/>
            <consortium name="The Broad Institute Genome Sequencing Center for Infectious Disease"/>
            <person name="Wu L."/>
            <person name="Ma J."/>
        </authorList>
    </citation>
    <scope>NUCLEOTIDE SEQUENCE [LARGE SCALE GENOMIC DNA]</scope>
    <source>
        <strain evidence="12">CCUG 54356</strain>
    </source>
</reference>
<comment type="similarity">
    <text evidence="2 9">Belongs to the CN hydrolase family. Apolipoprotein N-acyltransferase subfamily.</text>
</comment>
<dbReference type="EC" id="2.3.1.269" evidence="9"/>
<dbReference type="HAMAP" id="MF_01148">
    <property type="entry name" value="Lnt"/>
    <property type="match status" value="1"/>
</dbReference>
<feature type="transmembrane region" description="Helical" evidence="9">
    <location>
        <begin position="102"/>
        <end position="124"/>
    </location>
</feature>
<evidence type="ECO:0000256" key="9">
    <source>
        <dbReference type="HAMAP-Rule" id="MF_01148"/>
    </source>
</evidence>
<dbReference type="PANTHER" id="PTHR38686:SF1">
    <property type="entry name" value="APOLIPOPROTEIN N-ACYLTRANSFERASE"/>
    <property type="match status" value="1"/>
</dbReference>
<keyword evidence="7 9" id="KW-0472">Membrane</keyword>
<evidence type="ECO:0000256" key="2">
    <source>
        <dbReference type="ARBA" id="ARBA00010065"/>
    </source>
</evidence>
<keyword evidence="8 9" id="KW-0012">Acyltransferase</keyword>
<evidence type="ECO:0000256" key="4">
    <source>
        <dbReference type="ARBA" id="ARBA00022679"/>
    </source>
</evidence>
<proteinExistence type="inferred from homology"/>
<keyword evidence="4 9" id="KW-0808">Transferase</keyword>
<keyword evidence="5 9" id="KW-0812">Transmembrane</keyword>
<protein>
    <recommendedName>
        <fullName evidence="9">Apolipoprotein N-acyltransferase</fullName>
        <shortName evidence="9">ALP N-acyltransferase</shortName>
        <ecNumber evidence="9">2.3.1.269</ecNumber>
    </recommendedName>
</protein>
<evidence type="ECO:0000313" key="12">
    <source>
        <dbReference type="Proteomes" id="UP001597264"/>
    </source>
</evidence>
<feature type="domain" description="CN hydrolase" evidence="10">
    <location>
        <begin position="246"/>
        <end position="487"/>
    </location>
</feature>
<feature type="transmembrane region" description="Helical" evidence="9">
    <location>
        <begin position="35"/>
        <end position="52"/>
    </location>
</feature>
<feature type="transmembrane region" description="Helical" evidence="9">
    <location>
        <begin position="494"/>
        <end position="516"/>
    </location>
</feature>
<dbReference type="InterPro" id="IPR003010">
    <property type="entry name" value="C-N_Hydrolase"/>
</dbReference>
<name>A0ABW3UBR6_9GAMM</name>
<comment type="pathway">
    <text evidence="9">Protein modification; lipoprotein biosynthesis (N-acyl transfer).</text>
</comment>
<evidence type="ECO:0000256" key="6">
    <source>
        <dbReference type="ARBA" id="ARBA00022989"/>
    </source>
</evidence>
<comment type="caution">
    <text evidence="11">The sequence shown here is derived from an EMBL/GenBank/DDBJ whole genome shotgun (WGS) entry which is preliminary data.</text>
</comment>
<dbReference type="SUPFAM" id="SSF56317">
    <property type="entry name" value="Carbon-nitrogen hydrolase"/>
    <property type="match status" value="1"/>
</dbReference>
<dbReference type="EMBL" id="JBHTLR010000034">
    <property type="protein sequence ID" value="MFD1218378.1"/>
    <property type="molecule type" value="Genomic_DNA"/>
</dbReference>
<sequence length="534" mass="59067">MSRLLTALIKSPRLTASVIGAVAGGLLTLSLAPFNYWWCSLLSITIFAWLLAPGSFRNDDANTRFTARRGLWIAFCYGFGLFVTGGSWVYVSITDFGNSSPFLGVVLTGAFVTIMGLLFALPFAAIGRFRARPLSFALAFAALWFISEWCRTWVFTGFPWLFAGYGHLETWLAGWAPLGSVYGIGILLAFTAAVIALALRGALTPLHAPASVALIATALIPWPVGLALKETQWTTPEDDVARLGLVQANVPQEKKWLPEFRGETIRRYHTATEALHKQDVDVIIWPEAALPLLYHQAPNLMEALQRNAEETDTDLITGVLYDTEQDQRRIIHNSAAVFGHEQQVYHKRHLVPFGEYVPLEDWIRGTIEFFNLPTSFIRPGPEGQQPLRAGALSWAPLICYEIVYPQLVASSAGAADVLLTLSNDAWFGRSIGPLQHMQMAQMRALETQRYLVRGTNTGVTAIVAPDGRILQQLPQFEQATLTGEVQGRTGFTPFMHYGVWGILALAIVMLLSAWIWQRKPSAYPEPEFSGDTAD</sequence>